<dbReference type="OrthoDB" id="168171at2759"/>
<dbReference type="EMBL" id="VJMH01007136">
    <property type="protein sequence ID" value="KAF0685437.1"/>
    <property type="molecule type" value="Genomic_DNA"/>
</dbReference>
<organism evidence="5 6">
    <name type="scientific">Aphanomyces stellatus</name>
    <dbReference type="NCBI Taxonomy" id="120398"/>
    <lineage>
        <taxon>Eukaryota</taxon>
        <taxon>Sar</taxon>
        <taxon>Stramenopiles</taxon>
        <taxon>Oomycota</taxon>
        <taxon>Saprolegniomycetes</taxon>
        <taxon>Saprolegniales</taxon>
        <taxon>Verrucalvaceae</taxon>
        <taxon>Aphanomyces</taxon>
    </lineage>
</organism>
<dbReference type="PANTHER" id="PTHR33324:SF2">
    <property type="entry name" value="MYB_SANT-LIKE DNA-BINDING DOMAIN-CONTAINING PROTEIN"/>
    <property type="match status" value="1"/>
</dbReference>
<feature type="region of interest" description="Disordered" evidence="1">
    <location>
        <begin position="1"/>
        <end position="26"/>
    </location>
</feature>
<dbReference type="PANTHER" id="PTHR33324">
    <property type="entry name" value="EXPRESSED PROTEIN"/>
    <property type="match status" value="1"/>
</dbReference>
<keyword evidence="6" id="KW-1185">Reference proteome</keyword>
<feature type="region of interest" description="Disordered" evidence="1">
    <location>
        <begin position="152"/>
        <end position="189"/>
    </location>
</feature>
<reference evidence="5 6" key="1">
    <citation type="submission" date="2019-03" db="EMBL/GenBank/DDBJ databases">
        <authorList>
            <person name="Gaulin E."/>
            <person name="Dumas B."/>
        </authorList>
    </citation>
    <scope>NUCLEOTIDE SEQUENCE [LARGE SCALE GENOMIC DNA]</scope>
    <source>
        <strain evidence="5">CBS 568.67</strain>
    </source>
</reference>
<feature type="compositionally biased region" description="Acidic residues" evidence="1">
    <location>
        <begin position="158"/>
        <end position="168"/>
    </location>
</feature>
<evidence type="ECO:0000313" key="2">
    <source>
        <dbReference type="EMBL" id="KAF0683648.1"/>
    </source>
</evidence>
<feature type="compositionally biased region" description="Polar residues" evidence="1">
    <location>
        <begin position="1"/>
        <end position="11"/>
    </location>
</feature>
<dbReference type="AlphaFoldDB" id="A0A485LQV0"/>
<evidence type="ECO:0000313" key="4">
    <source>
        <dbReference type="EMBL" id="VFT99328.1"/>
    </source>
</evidence>
<dbReference type="EMBL" id="VJMH01007386">
    <property type="protein sequence ID" value="KAF0683648.1"/>
    <property type="molecule type" value="Genomic_DNA"/>
</dbReference>
<accession>A0A485LQV0</accession>
<dbReference type="EMBL" id="CAADRA010007412">
    <property type="protein sequence ID" value="VFU00960.1"/>
    <property type="molecule type" value="Genomic_DNA"/>
</dbReference>
<evidence type="ECO:0000256" key="1">
    <source>
        <dbReference type="SAM" id="MobiDB-lite"/>
    </source>
</evidence>
<name>A0A485LQV0_9STRA</name>
<dbReference type="EMBL" id="CAADRA010007162">
    <property type="protein sequence ID" value="VFT99328.1"/>
    <property type="molecule type" value="Genomic_DNA"/>
</dbReference>
<sequence length="290" mass="32869">MPPRSKNTSKSGYRPNARGSQEDRLTSKRVLWTKDAVAGGMSSLDVVISWMTTETNYNRWKGGDKYSGTTKAGLASEIVGKLHTNGIHHRTTKDIVQKVGDIERSYRTACDWLANTGQGVEDEDSITNEVRRLCPFYYELDGVMRDRASTTPLLTSDNLDDGESSSEDDGAKLSKKAPGSDKKRSASAAKLDDWTEISARAYELKREQLNFTRDVEHQKMQVERQREERLAEESRLNVQILAVQAEEAKWKFELSREMAEVEARIKKIQTRKDLKEKGWSDSEIELACPM</sequence>
<proteinExistence type="predicted"/>
<protein>
    <submittedName>
        <fullName evidence="4">Aste57867_22674 protein</fullName>
    </submittedName>
    <submittedName>
        <fullName evidence="5">Aste57867_24320 protein</fullName>
    </submittedName>
</protein>
<evidence type="ECO:0000313" key="3">
    <source>
        <dbReference type="EMBL" id="KAF0685437.1"/>
    </source>
</evidence>
<evidence type="ECO:0000313" key="6">
    <source>
        <dbReference type="Proteomes" id="UP000332933"/>
    </source>
</evidence>
<gene>
    <name evidence="5" type="primary">Aste57867_24320</name>
    <name evidence="4" type="synonym">Aste57867_22674</name>
    <name evidence="3" type="ORF">As57867_022604</name>
    <name evidence="2" type="ORF">As57867_024245</name>
    <name evidence="4" type="ORF">ASTE57867_22674</name>
    <name evidence="5" type="ORF">ASTE57867_24320</name>
</gene>
<dbReference type="Proteomes" id="UP000332933">
    <property type="component" value="Unassembled WGS sequence"/>
</dbReference>
<reference evidence="2" key="2">
    <citation type="submission" date="2019-06" db="EMBL/GenBank/DDBJ databases">
        <title>Genomics analysis of Aphanomyces spp. identifies a new class of oomycete effector associated with host adaptation.</title>
        <authorList>
            <person name="Gaulin E."/>
        </authorList>
    </citation>
    <scope>NUCLEOTIDE SEQUENCE</scope>
    <source>
        <strain evidence="2">CBS 578.67</strain>
    </source>
</reference>
<evidence type="ECO:0000313" key="5">
    <source>
        <dbReference type="EMBL" id="VFU00960.1"/>
    </source>
</evidence>